<dbReference type="OrthoDB" id="9810247at2"/>
<keyword evidence="1" id="KW-0489">Methyltransferase</keyword>
<keyword evidence="1" id="KW-0808">Transferase</keyword>
<dbReference type="KEGG" id="tvr:TVD_08865"/>
<dbReference type="SUPFAM" id="SSF53335">
    <property type="entry name" value="S-adenosyl-L-methionine-dependent methyltransferases"/>
    <property type="match status" value="1"/>
</dbReference>
<dbReference type="Gene3D" id="3.40.50.150">
    <property type="entry name" value="Vaccinia Virus protein VP39"/>
    <property type="match status" value="1"/>
</dbReference>
<dbReference type="AlphaFoldDB" id="A0A0G3G2J2"/>
<proteinExistence type="predicted"/>
<keyword evidence="2" id="KW-1185">Reference proteome</keyword>
<protein>
    <submittedName>
        <fullName evidence="1">Methyltransferase type 11</fullName>
    </submittedName>
</protein>
<dbReference type="STRING" id="106634.TVD_08865"/>
<accession>A0A0G3G2J2</accession>
<dbReference type="PATRIC" id="fig|106634.4.peg.1812"/>
<name>A0A0G3G2J2_9GAMM</name>
<dbReference type="Proteomes" id="UP000064201">
    <property type="component" value="Chromosome"/>
</dbReference>
<gene>
    <name evidence="1" type="ORF">TVD_08865</name>
</gene>
<dbReference type="GO" id="GO:0008757">
    <property type="term" value="F:S-adenosylmethionine-dependent methyltransferase activity"/>
    <property type="evidence" value="ECO:0007669"/>
    <property type="project" value="InterPro"/>
</dbReference>
<organism evidence="1 2">
    <name type="scientific">Thioalkalivibrio versutus</name>
    <dbReference type="NCBI Taxonomy" id="106634"/>
    <lineage>
        <taxon>Bacteria</taxon>
        <taxon>Pseudomonadati</taxon>
        <taxon>Pseudomonadota</taxon>
        <taxon>Gammaproteobacteria</taxon>
        <taxon>Chromatiales</taxon>
        <taxon>Ectothiorhodospiraceae</taxon>
        <taxon>Thioalkalivibrio</taxon>
    </lineage>
</organism>
<reference evidence="1 2" key="1">
    <citation type="submission" date="2015-04" db="EMBL/GenBank/DDBJ databases">
        <title>Complete Sequence for the Genome of the Thioalkalivibrio versutus D301.</title>
        <authorList>
            <person name="Mu T."/>
            <person name="Zhou J."/>
            <person name="Xu X."/>
        </authorList>
    </citation>
    <scope>NUCLEOTIDE SEQUENCE [LARGE SCALE GENOMIC DNA]</scope>
    <source>
        <strain evidence="1 2">D301</strain>
    </source>
</reference>
<evidence type="ECO:0000313" key="1">
    <source>
        <dbReference type="EMBL" id="AKJ95458.1"/>
    </source>
</evidence>
<dbReference type="Pfam" id="PF08241">
    <property type="entry name" value="Methyltransf_11"/>
    <property type="match status" value="1"/>
</dbReference>
<evidence type="ECO:0000313" key="2">
    <source>
        <dbReference type="Proteomes" id="UP000064201"/>
    </source>
</evidence>
<dbReference type="EMBL" id="CP011367">
    <property type="protein sequence ID" value="AKJ95458.1"/>
    <property type="molecule type" value="Genomic_DNA"/>
</dbReference>
<dbReference type="InterPro" id="IPR029063">
    <property type="entry name" value="SAM-dependent_MTases_sf"/>
</dbReference>
<dbReference type="RefSeq" id="WP_018170089.1">
    <property type="nucleotide sequence ID" value="NZ_CP011367.1"/>
</dbReference>
<dbReference type="InterPro" id="IPR013216">
    <property type="entry name" value="Methyltransf_11"/>
</dbReference>
<sequence>MTHDTAPQQHSDIGDVNQRFYDGLWADTRLVHPERFNTWSLVSSLAESHTRRLEVGPGMRPRLPIAGTHFVDISPPALAALESAGGITHTAPISALPYADQSFDLVCALDIVEHVEDDEAALAELSRVAAPGARVLLSTPLHPEYWTPFDDIVGHYRRYEPAKLTQLLERHHLQIEQSAIFGMKPKSSRLNDLGMWFLQRHRPVAMKVYNRFLMPLGLRLQKPLELTPGMVATDGVEEVFLVCRRAS</sequence>
<dbReference type="GO" id="GO:0032259">
    <property type="term" value="P:methylation"/>
    <property type="evidence" value="ECO:0007669"/>
    <property type="project" value="UniProtKB-KW"/>
</dbReference>